<evidence type="ECO:0000313" key="1">
    <source>
        <dbReference type="EMBL" id="VDB86140.1"/>
    </source>
</evidence>
<reference evidence="1 2" key="1">
    <citation type="submission" date="2018-08" db="EMBL/GenBank/DDBJ databases">
        <authorList>
            <person name="Muller C M."/>
        </authorList>
    </citation>
    <scope>NUCLEOTIDE SEQUENCE [LARGE SCALE GENOMIC DNA]</scope>
</reference>
<name>A0A9X9MGL0_BLUGR</name>
<gene>
    <name evidence="1" type="ORF">BGT96224V316_LOCUS3750</name>
</gene>
<keyword evidence="2" id="KW-1185">Reference proteome</keyword>
<dbReference type="AlphaFoldDB" id="A0A9X9MGL0"/>
<proteinExistence type="predicted"/>
<organism evidence="1 2">
    <name type="scientific">Blumeria graminis f. sp. tritici</name>
    <dbReference type="NCBI Taxonomy" id="62690"/>
    <lineage>
        <taxon>Eukaryota</taxon>
        <taxon>Fungi</taxon>
        <taxon>Dikarya</taxon>
        <taxon>Ascomycota</taxon>
        <taxon>Pezizomycotina</taxon>
        <taxon>Leotiomycetes</taxon>
        <taxon>Erysiphales</taxon>
        <taxon>Erysiphaceae</taxon>
        <taxon>Blumeria</taxon>
    </lineage>
</organism>
<sequence>MIVYSIAPTPLPLISEALHSFDILQSLSGCY</sequence>
<dbReference type="Proteomes" id="UP000324639">
    <property type="component" value="Chromosome Bgt_-05"/>
</dbReference>
<evidence type="ECO:0000313" key="2">
    <source>
        <dbReference type="Proteomes" id="UP000324639"/>
    </source>
</evidence>
<accession>A0A9X9MGL0</accession>
<protein>
    <submittedName>
        <fullName evidence="1">Bgt-51346</fullName>
    </submittedName>
</protein>
<dbReference type="EMBL" id="LR026988">
    <property type="protein sequence ID" value="VDB86140.1"/>
    <property type="molecule type" value="Genomic_DNA"/>
</dbReference>